<gene>
    <name evidence="1" type="ORF">AAH949_01405</name>
</gene>
<name>A0AAU7E8H5_9BACT</name>
<dbReference type="RefSeq" id="WP_348518752.1">
    <property type="nucleotide sequence ID" value="NZ_CP155620.1"/>
</dbReference>
<sequence length="245" mass="29542">MPFGFNFKQEFIPDVFKDLTREDLNLTFLHQYNAFVDEKLVIPIAYAKNARNFRMIFEKRIQDILKFSFLKAKHKSPLKKFCIFSHLWIKAYKYKDFSVLKNVFFTPKMPVARMIQMLYQNEELIFNAREFFINYVYEKIAKQNPKRQLELKDNFLLIDGHFAVLIYAKNCDINQKSNFALEVNQALKMIQNQEFSRFYIIFPKNKNFKRHIEIKHFLSEKNKTMLKLVPYSITNKLKGEIKQCQ</sequence>
<proteinExistence type="predicted"/>
<evidence type="ECO:0000313" key="1">
    <source>
        <dbReference type="EMBL" id="XBJ29518.1"/>
    </source>
</evidence>
<accession>A0AAU7E8H5</accession>
<reference evidence="1" key="1">
    <citation type="submission" date="2024-05" db="EMBL/GenBank/DDBJ databases">
        <title>Campylobacter coli isolated from environmental waters in Slovenia.</title>
        <authorList>
            <person name="Zautner A.E."/>
            <person name="Bunk B."/>
            <person name="Riedel T."/>
            <person name="Sproeer C."/>
        </authorList>
    </citation>
    <scope>NUCLEOTIDE SEQUENCE</scope>
    <source>
        <strain evidence="1">CCS1377</strain>
    </source>
</reference>
<dbReference type="AlphaFoldDB" id="A0AAU7E8H5"/>
<organism evidence="1">
    <name type="scientific">Campylobacter sp. CCS1377</name>
    <dbReference type="NCBI Taxonomy" id="3158229"/>
    <lineage>
        <taxon>Bacteria</taxon>
        <taxon>Pseudomonadati</taxon>
        <taxon>Campylobacterota</taxon>
        <taxon>Epsilonproteobacteria</taxon>
        <taxon>Campylobacterales</taxon>
        <taxon>Campylobacteraceae</taxon>
        <taxon>Campylobacter</taxon>
    </lineage>
</organism>
<dbReference type="EMBL" id="CP155620">
    <property type="protein sequence ID" value="XBJ29518.1"/>
    <property type="molecule type" value="Genomic_DNA"/>
</dbReference>
<protein>
    <submittedName>
        <fullName evidence="1">Uncharacterized protein</fullName>
    </submittedName>
</protein>